<gene>
    <name evidence="1" type="ORF">ACI1P1_01935</name>
</gene>
<reference evidence="1" key="1">
    <citation type="submission" date="2024-12" db="EMBL/GenBank/DDBJ databases">
        <authorList>
            <person name="Wu N."/>
        </authorList>
    </citation>
    <scope>NUCLEOTIDE SEQUENCE</scope>
    <source>
        <strain evidence="1">P15</strain>
    </source>
</reference>
<evidence type="ECO:0000313" key="2">
    <source>
        <dbReference type="Proteomes" id="UP001631969"/>
    </source>
</evidence>
<organism evidence="1 2">
    <name type="scientific">Paenibacillus mesotrionivorans</name>
    <dbReference type="NCBI Taxonomy" id="3160968"/>
    <lineage>
        <taxon>Bacteria</taxon>
        <taxon>Bacillati</taxon>
        <taxon>Bacillota</taxon>
        <taxon>Bacilli</taxon>
        <taxon>Bacillales</taxon>
        <taxon>Paenibacillaceae</taxon>
        <taxon>Paenibacillus</taxon>
    </lineage>
</organism>
<comment type="caution">
    <text evidence="1">The sequence shown here is derived from an EMBL/GenBank/DDBJ whole genome shotgun (WGS) entry which is preliminary data.</text>
</comment>
<sequence>MTLYTIMPDEVIWAGQESFQPEYMDVEINGISMQVERLNASQARVVRLYSGNVQDYLNPAYAPGSMLEFQPFFRQ</sequence>
<proteinExistence type="predicted"/>
<accession>A0ACC7NQU7</accession>
<keyword evidence="2" id="KW-1185">Reference proteome</keyword>
<name>A0ACC7NQU7_9BACL</name>
<dbReference type="EMBL" id="JBJURJ010000001">
    <property type="protein sequence ID" value="MFM9327049.1"/>
    <property type="molecule type" value="Genomic_DNA"/>
</dbReference>
<evidence type="ECO:0000313" key="1">
    <source>
        <dbReference type="EMBL" id="MFM9327049.1"/>
    </source>
</evidence>
<protein>
    <submittedName>
        <fullName evidence="1">YlzJ-like family protein</fullName>
    </submittedName>
</protein>
<dbReference type="Proteomes" id="UP001631969">
    <property type="component" value="Unassembled WGS sequence"/>
</dbReference>